<dbReference type="AlphaFoldDB" id="A0A2R3Z3A8"/>
<dbReference type="OrthoDB" id="1163416at2"/>
<accession>A0A2R3Z3A8</accession>
<protein>
    <submittedName>
        <fullName evidence="1">Sigma-70 family RNA polymerase sigma factor</fullName>
    </submittedName>
</protein>
<dbReference type="Gene3D" id="1.10.1740.10">
    <property type="match status" value="1"/>
</dbReference>
<proteinExistence type="predicted"/>
<dbReference type="KEGG" id="grs:C7S20_05440"/>
<keyword evidence="2" id="KW-1185">Reference proteome</keyword>
<dbReference type="RefSeq" id="WP_107011531.1">
    <property type="nucleotide sequence ID" value="NZ_CP028136.1"/>
</dbReference>
<dbReference type="SUPFAM" id="SSF88946">
    <property type="entry name" value="Sigma2 domain of RNA polymerase sigma factors"/>
    <property type="match status" value="1"/>
</dbReference>
<organism evidence="1 2">
    <name type="scientific">Christiangramia fulva</name>
    <dbReference type="NCBI Taxonomy" id="2126553"/>
    <lineage>
        <taxon>Bacteria</taxon>
        <taxon>Pseudomonadati</taxon>
        <taxon>Bacteroidota</taxon>
        <taxon>Flavobacteriia</taxon>
        <taxon>Flavobacteriales</taxon>
        <taxon>Flavobacteriaceae</taxon>
        <taxon>Christiangramia</taxon>
    </lineage>
</organism>
<name>A0A2R3Z3A8_9FLAO</name>
<sequence length="205" mass="24147">MTAKQNLLQISDLELLQLIKKDPDYISVVYKKTRDYSLRLLYKMSAGSDVRQEELQEIYQEAVIVLYEKIIHEDFELINNSSIQTYLNSVCRYKLLDLFKKSGKRSTIEEGSLIEDLKVDPSVDDELREIEIQDEVQHKVLKKCLLKMEKAGGHCYEILVLFWYHSKSIRELTEHFGYTNEANTKVQKSKCQKRLKKMAFKELND</sequence>
<evidence type="ECO:0000313" key="1">
    <source>
        <dbReference type="EMBL" id="AVR44753.1"/>
    </source>
</evidence>
<dbReference type="GO" id="GO:0003700">
    <property type="term" value="F:DNA-binding transcription factor activity"/>
    <property type="evidence" value="ECO:0007669"/>
    <property type="project" value="InterPro"/>
</dbReference>
<dbReference type="InterPro" id="IPR013325">
    <property type="entry name" value="RNA_pol_sigma_r2"/>
</dbReference>
<gene>
    <name evidence="1" type="ORF">C7S20_05440</name>
</gene>
<dbReference type="EMBL" id="CP028136">
    <property type="protein sequence ID" value="AVR44753.1"/>
    <property type="molecule type" value="Genomic_DNA"/>
</dbReference>
<dbReference type="Proteomes" id="UP000241507">
    <property type="component" value="Chromosome"/>
</dbReference>
<reference evidence="2" key="1">
    <citation type="submission" date="2018-03" db="EMBL/GenBank/DDBJ databases">
        <title>Gramella fulva sp. nov., isolated from a dry surface of tidal flat.</title>
        <authorList>
            <person name="Hwang S.H."/>
            <person name="Hwang W.M."/>
            <person name="Kang K."/>
            <person name="Ahn T.-Y."/>
        </authorList>
    </citation>
    <scope>NUCLEOTIDE SEQUENCE [LARGE SCALE GENOMIC DNA]</scope>
    <source>
        <strain evidence="2">SH35</strain>
    </source>
</reference>
<evidence type="ECO:0000313" key="2">
    <source>
        <dbReference type="Proteomes" id="UP000241507"/>
    </source>
</evidence>
<dbReference type="GO" id="GO:0006352">
    <property type="term" value="P:DNA-templated transcription initiation"/>
    <property type="evidence" value="ECO:0007669"/>
    <property type="project" value="InterPro"/>
</dbReference>